<evidence type="ECO:0000256" key="2">
    <source>
        <dbReference type="ARBA" id="ARBA00022692"/>
    </source>
</evidence>
<evidence type="ECO:0000256" key="1">
    <source>
        <dbReference type="ARBA" id="ARBA00004370"/>
    </source>
</evidence>
<name>A0A372DRZ7_9GAMM</name>
<evidence type="ECO:0000256" key="3">
    <source>
        <dbReference type="ARBA" id="ARBA00022989"/>
    </source>
</evidence>
<feature type="transmembrane region" description="Helical" evidence="5">
    <location>
        <begin position="105"/>
        <end position="131"/>
    </location>
</feature>
<evidence type="ECO:0000256" key="4">
    <source>
        <dbReference type="ARBA" id="ARBA00023136"/>
    </source>
</evidence>
<comment type="caution">
    <text evidence="6">The sequence shown here is derived from an EMBL/GenBank/DDBJ whole genome shotgun (WGS) entry which is preliminary data.</text>
</comment>
<reference evidence="6 7" key="1">
    <citation type="submission" date="2018-08" db="EMBL/GenBank/DDBJ databases">
        <title>Lysobacter weifangensis sp. nov., a new member of the family 'Xanthomonadaceae', isolated from soil in a farmland.</title>
        <authorList>
            <person name="Zhao H."/>
        </authorList>
    </citation>
    <scope>NUCLEOTIDE SEQUENCE [LARGE SCALE GENOMIC DNA]</scope>
    <source>
        <strain evidence="6 7">WF-2</strain>
    </source>
</reference>
<keyword evidence="4 5" id="KW-0472">Membrane</keyword>
<dbReference type="SUPFAM" id="SSF161084">
    <property type="entry name" value="MAPEG domain-like"/>
    <property type="match status" value="1"/>
</dbReference>
<evidence type="ECO:0000313" key="7">
    <source>
        <dbReference type="Proteomes" id="UP000262917"/>
    </source>
</evidence>
<dbReference type="InterPro" id="IPR001129">
    <property type="entry name" value="Membr-assoc_MAPEG"/>
</dbReference>
<dbReference type="Pfam" id="PF01124">
    <property type="entry name" value="MAPEG"/>
    <property type="match status" value="1"/>
</dbReference>
<dbReference type="PANTHER" id="PTHR35814">
    <property type="match status" value="1"/>
</dbReference>
<dbReference type="GO" id="GO:0016020">
    <property type="term" value="C:membrane"/>
    <property type="evidence" value="ECO:0007669"/>
    <property type="project" value="UniProtKB-SubCell"/>
</dbReference>
<gene>
    <name evidence="6" type="ORF">D0Y53_00425</name>
</gene>
<dbReference type="InterPro" id="IPR023352">
    <property type="entry name" value="MAPEG-like_dom_sf"/>
</dbReference>
<evidence type="ECO:0000256" key="5">
    <source>
        <dbReference type="SAM" id="Phobius"/>
    </source>
</evidence>
<keyword evidence="2 5" id="KW-0812">Transmembrane</keyword>
<dbReference type="PANTHER" id="PTHR35814:SF1">
    <property type="entry name" value="GLUTATHIONE S-TRANSFERASE-RELATED"/>
    <property type="match status" value="1"/>
</dbReference>
<dbReference type="Proteomes" id="UP000262917">
    <property type="component" value="Unassembled WGS sequence"/>
</dbReference>
<protein>
    <recommendedName>
        <fullName evidence="8">MAPEG family protein</fullName>
    </recommendedName>
</protein>
<dbReference type="RefSeq" id="WP_117201149.1">
    <property type="nucleotide sequence ID" value="NZ_JBHTBK010000013.1"/>
</dbReference>
<proteinExistence type="predicted"/>
<dbReference type="EMBL" id="QVPD01000001">
    <property type="protein sequence ID" value="RFP62329.1"/>
    <property type="molecule type" value="Genomic_DNA"/>
</dbReference>
<feature type="transmembrane region" description="Helical" evidence="5">
    <location>
        <begin position="59"/>
        <end position="85"/>
    </location>
</feature>
<organism evidence="6 7">
    <name type="scientific">Cognatiluteimonas weifangensis</name>
    <dbReference type="NCBI Taxonomy" id="2303539"/>
    <lineage>
        <taxon>Bacteria</taxon>
        <taxon>Pseudomonadati</taxon>
        <taxon>Pseudomonadota</taxon>
        <taxon>Gammaproteobacteria</taxon>
        <taxon>Lysobacterales</taxon>
        <taxon>Lysobacteraceae</taxon>
        <taxon>Cognatiluteimonas</taxon>
    </lineage>
</organism>
<evidence type="ECO:0000313" key="6">
    <source>
        <dbReference type="EMBL" id="RFP62329.1"/>
    </source>
</evidence>
<keyword evidence="3 5" id="KW-1133">Transmembrane helix</keyword>
<dbReference type="AlphaFoldDB" id="A0A372DRZ7"/>
<keyword evidence="7" id="KW-1185">Reference proteome</keyword>
<sequence length="141" mass="14986">MPWITLLFAALHALLLLVLLARISRHRHGHRIGFGDGGDALLARKIRVHGNFIEHVPMALLLLALLELCGLAAPWLWAFGAALLLARVLHAVGLSRSAGASFGRFWGTALTWLVLLAMALAGLVLAGDALLGSVPALPSPR</sequence>
<dbReference type="Gene3D" id="1.20.120.550">
    <property type="entry name" value="Membrane associated eicosanoid/glutathione metabolism-like domain"/>
    <property type="match status" value="1"/>
</dbReference>
<comment type="subcellular location">
    <subcellularLocation>
        <location evidence="1">Membrane</location>
    </subcellularLocation>
</comment>
<evidence type="ECO:0008006" key="8">
    <source>
        <dbReference type="Google" id="ProtNLM"/>
    </source>
</evidence>
<accession>A0A372DRZ7</accession>